<keyword evidence="3 4" id="KW-0408">Iron</keyword>
<keyword evidence="6" id="KW-0732">Signal</keyword>
<dbReference type="InterPro" id="IPR036909">
    <property type="entry name" value="Cyt_c-like_dom_sf"/>
</dbReference>
<dbReference type="InterPro" id="IPR009056">
    <property type="entry name" value="Cyt_c-like_dom"/>
</dbReference>
<feature type="domain" description="Cytochrome c" evidence="7">
    <location>
        <begin position="309"/>
        <end position="390"/>
    </location>
</feature>
<sequence>MMCKGFIFWLMLPVVAFTFSANTFASEFTSEQKVTQTLAEKSNDQFKTATSKASGKAIYYKACIACHGANGKGTAPSFPDFTKKGGVLSKPTSVLFNNIKQGIGNMPAKGGYPSLTDEEIQTTLNYIESTFSSESTLTSTLEQNVTQIPPWKSKGQLNKTAESKFLGEVIYHKTCVACHGADGKGTAPSFPDFTKKGGALSKPTSVLFYNIKQGIGSMPAKGGYPALTDEDIQASLDYIESTFAPESIPEQQNTQTQEIQLMRQQLKELTQKVAALESTKSKEQIAQTNQQNTNQKLTNSKALNKNSEQVNLTGKVIYQKSCSACHGANGKGIAPSIPDFSKKGGVLSQPSNILLNNIKQGIGSMPAKGGDSALTDQDLKDVLDYIKNTFPAEQKGMTTQPTTPVKTQVKNTNQANTIKTPYFWPNPDISGLITGAASAGYSIPNNHSGRFDILNFTPMFLFRYKDLLFLHSDVDFSLDDDGVTNVELDTLNLNLFLNDYAVFGIGEFESPLGYFTQNLSPSWVNRLPTAPAGFHSNEAAPQSQLGAQLRGGFYFLSSLKVNYITFVANGPRAFADTTTGLIDYISTASFPNNYGNFIGGGRIGILPIPELEIGFSGAGGKLALFDVNTNMILGEIGRDYSSLGADLSFKWKDWDFRAEVIQQQIGPQVTSLFPQKECWKAWYLQAAYWIPATKFQPIVRWGGYTSPVSSQSLHQVALGVDYWVAPSIAVQAAYEINRGEPFTESNNNLFLIQLVFGF</sequence>
<feature type="domain" description="Cytochrome c" evidence="7">
    <location>
        <begin position="162"/>
        <end position="243"/>
    </location>
</feature>
<dbReference type="GO" id="GO:0020037">
    <property type="term" value="F:heme binding"/>
    <property type="evidence" value="ECO:0007669"/>
    <property type="project" value="InterPro"/>
</dbReference>
<feature type="compositionally biased region" description="Low complexity" evidence="5">
    <location>
        <begin position="287"/>
        <end position="299"/>
    </location>
</feature>
<dbReference type="Gene3D" id="2.40.160.10">
    <property type="entry name" value="Porin"/>
    <property type="match status" value="1"/>
</dbReference>
<dbReference type="Gene3D" id="1.10.760.10">
    <property type="entry name" value="Cytochrome c-like domain"/>
    <property type="match status" value="3"/>
</dbReference>
<evidence type="ECO:0000256" key="5">
    <source>
        <dbReference type="SAM" id="MobiDB-lite"/>
    </source>
</evidence>
<evidence type="ECO:0000313" key="8">
    <source>
        <dbReference type="EMBL" id="PNL73958.1"/>
    </source>
</evidence>
<dbReference type="PANTHER" id="PTHR33751:SF1">
    <property type="entry name" value="CBB3-TYPE CYTOCHROME C OXIDASE SUBUNIT FIXP"/>
    <property type="match status" value="1"/>
</dbReference>
<dbReference type="PROSITE" id="PS51007">
    <property type="entry name" value="CYTC"/>
    <property type="match status" value="3"/>
</dbReference>
<dbReference type="AlphaFoldDB" id="A0AAX0WZE0"/>
<evidence type="ECO:0000256" key="4">
    <source>
        <dbReference type="PROSITE-ProRule" id="PRU00433"/>
    </source>
</evidence>
<keyword evidence="2 4" id="KW-0479">Metal-binding</keyword>
<accession>A0AAX0WZE0</accession>
<proteinExistence type="predicted"/>
<evidence type="ECO:0000313" key="9">
    <source>
        <dbReference type="Proteomes" id="UP000192511"/>
    </source>
</evidence>
<dbReference type="PANTHER" id="PTHR33751">
    <property type="entry name" value="CBB3-TYPE CYTOCHROME C OXIDASE SUBUNIT FIXP"/>
    <property type="match status" value="1"/>
</dbReference>
<dbReference type="SUPFAM" id="SSF56935">
    <property type="entry name" value="Porins"/>
    <property type="match status" value="1"/>
</dbReference>
<feature type="domain" description="Cytochrome c" evidence="7">
    <location>
        <begin position="50"/>
        <end position="131"/>
    </location>
</feature>
<feature type="chain" id="PRO_5043993228" description="Cytochrome c domain-containing protein" evidence="6">
    <location>
        <begin position="26"/>
        <end position="758"/>
    </location>
</feature>
<keyword evidence="1 4" id="KW-0349">Heme</keyword>
<feature type="region of interest" description="Disordered" evidence="5">
    <location>
        <begin position="282"/>
        <end position="304"/>
    </location>
</feature>
<name>A0AAX0WZE0_9GAMM</name>
<evidence type="ECO:0000256" key="6">
    <source>
        <dbReference type="SAM" id="SignalP"/>
    </source>
</evidence>
<comment type="caution">
    <text evidence="8">The sequence shown here is derived from an EMBL/GenBank/DDBJ whole genome shotgun (WGS) entry which is preliminary data.</text>
</comment>
<evidence type="ECO:0000256" key="1">
    <source>
        <dbReference type="ARBA" id="ARBA00022617"/>
    </source>
</evidence>
<protein>
    <recommendedName>
        <fullName evidence="7">Cytochrome c domain-containing protein</fullName>
    </recommendedName>
</protein>
<evidence type="ECO:0000259" key="7">
    <source>
        <dbReference type="PROSITE" id="PS51007"/>
    </source>
</evidence>
<keyword evidence="9" id="KW-1185">Reference proteome</keyword>
<dbReference type="GO" id="GO:0046872">
    <property type="term" value="F:metal ion binding"/>
    <property type="evidence" value="ECO:0007669"/>
    <property type="project" value="UniProtKB-KW"/>
</dbReference>
<dbReference type="EMBL" id="NBTX02000001">
    <property type="protein sequence ID" value="PNL73958.1"/>
    <property type="molecule type" value="Genomic_DNA"/>
</dbReference>
<dbReference type="InterPro" id="IPR050597">
    <property type="entry name" value="Cytochrome_c_Oxidase_Subunit"/>
</dbReference>
<dbReference type="RefSeq" id="WP_082654126.1">
    <property type="nucleotide sequence ID" value="NZ_CBCRWC010000009.1"/>
</dbReference>
<organism evidence="8 9">
    <name type="scientific">Legionella anisa</name>
    <dbReference type="NCBI Taxonomy" id="28082"/>
    <lineage>
        <taxon>Bacteria</taxon>
        <taxon>Pseudomonadati</taxon>
        <taxon>Pseudomonadota</taxon>
        <taxon>Gammaproteobacteria</taxon>
        <taxon>Legionellales</taxon>
        <taxon>Legionellaceae</taxon>
        <taxon>Legionella</taxon>
    </lineage>
</organism>
<dbReference type="SUPFAM" id="SSF46626">
    <property type="entry name" value="Cytochrome c"/>
    <property type="match status" value="3"/>
</dbReference>
<evidence type="ECO:0000256" key="2">
    <source>
        <dbReference type="ARBA" id="ARBA00022723"/>
    </source>
</evidence>
<feature type="signal peptide" evidence="6">
    <location>
        <begin position="1"/>
        <end position="25"/>
    </location>
</feature>
<dbReference type="Proteomes" id="UP000192511">
    <property type="component" value="Unassembled WGS sequence"/>
</dbReference>
<evidence type="ECO:0000256" key="3">
    <source>
        <dbReference type="ARBA" id="ARBA00023004"/>
    </source>
</evidence>
<dbReference type="GO" id="GO:0009055">
    <property type="term" value="F:electron transfer activity"/>
    <property type="evidence" value="ECO:0007669"/>
    <property type="project" value="InterPro"/>
</dbReference>
<dbReference type="InterPro" id="IPR023614">
    <property type="entry name" value="Porin_dom_sf"/>
</dbReference>
<dbReference type="Pfam" id="PF13442">
    <property type="entry name" value="Cytochrome_CBB3"/>
    <property type="match status" value="3"/>
</dbReference>
<gene>
    <name evidence="8" type="ORF">A6J39_000430</name>
</gene>
<reference evidence="8" key="1">
    <citation type="submission" date="2017-12" db="EMBL/GenBank/DDBJ databases">
        <title>FDA dAtabase for Regulatory Grade micrObial Sequences (FDA-ARGOS): Supporting development and validation of Infectious Disease Dx tests.</title>
        <authorList>
            <person name="Kerrigan L."/>
            <person name="Tallon L.J."/>
            <person name="Sadzewicz L."/>
            <person name="Sengamalay N."/>
            <person name="Ott S."/>
            <person name="Godinez A."/>
            <person name="Nagaraj S."/>
            <person name="Vavikolanu K."/>
            <person name="Vyas G."/>
            <person name="Nadendla S."/>
            <person name="Aluvathingal J."/>
            <person name="Sichtig H."/>
        </authorList>
    </citation>
    <scope>NUCLEOTIDE SEQUENCE [LARGE SCALE GENOMIC DNA]</scope>
    <source>
        <strain evidence="8">FDAARGOS_200</strain>
    </source>
</reference>